<dbReference type="SUPFAM" id="SSF51735">
    <property type="entry name" value="NAD(P)-binding Rossmann-fold domains"/>
    <property type="match status" value="1"/>
</dbReference>
<evidence type="ECO:0000256" key="3">
    <source>
        <dbReference type="ARBA" id="ARBA00029440"/>
    </source>
</evidence>
<dbReference type="InterPro" id="IPR003099">
    <property type="entry name" value="Prephen_DH"/>
</dbReference>
<dbReference type="Gene3D" id="3.40.50.720">
    <property type="entry name" value="NAD(P)-binding Rossmann-like Domain"/>
    <property type="match status" value="1"/>
</dbReference>
<reference evidence="5 6" key="1">
    <citation type="submission" date="2019-07" db="EMBL/GenBank/DDBJ databases">
        <title>Salinicoccus cyprini sp. nov., isolated from gastro-intestinal tract of mirror carp, Cyprinus carpio var. specularis, collected from Gobind Sagar Reservoir, Himachal Pradesh, India.</title>
        <authorList>
            <person name="Talwar C."/>
            <person name="Singh A.K."/>
            <person name="Lal R."/>
            <person name="Negi R.K."/>
        </authorList>
    </citation>
    <scope>NUCLEOTIDE SEQUENCE [LARGE SCALE GENOMIC DNA]</scope>
    <source>
        <strain evidence="5 6">CT19</strain>
    </source>
</reference>
<keyword evidence="2" id="KW-0560">Oxidoreductase</keyword>
<feature type="domain" description="Prephenate/arogenate dehydrogenase" evidence="4">
    <location>
        <begin position="1"/>
        <end position="286"/>
    </location>
</feature>
<evidence type="ECO:0000256" key="1">
    <source>
        <dbReference type="ARBA" id="ARBA00007964"/>
    </source>
</evidence>
<evidence type="ECO:0000313" key="6">
    <source>
        <dbReference type="Proteomes" id="UP000315103"/>
    </source>
</evidence>
<dbReference type="PANTHER" id="PTHR21363">
    <property type="entry name" value="PREPHENATE DEHYDROGENASE"/>
    <property type="match status" value="1"/>
</dbReference>
<gene>
    <name evidence="5" type="ORF">FO441_06990</name>
</gene>
<comment type="similarity">
    <text evidence="1">Belongs to the prephenate/arogenate dehydrogenase family.</text>
</comment>
<accession>A0A558AV65</accession>
<dbReference type="Pfam" id="PF20463">
    <property type="entry name" value="PDH_C"/>
    <property type="match status" value="1"/>
</dbReference>
<protein>
    <submittedName>
        <fullName evidence="5">Prephenate dehydrogenase</fullName>
    </submittedName>
</protein>
<keyword evidence="6" id="KW-1185">Reference proteome</keyword>
<evidence type="ECO:0000259" key="4">
    <source>
        <dbReference type="PROSITE" id="PS51176"/>
    </source>
</evidence>
<evidence type="ECO:0000256" key="2">
    <source>
        <dbReference type="ARBA" id="ARBA00023002"/>
    </source>
</evidence>
<dbReference type="EMBL" id="VMSJ01000002">
    <property type="protein sequence ID" value="TVT28151.1"/>
    <property type="molecule type" value="Genomic_DNA"/>
</dbReference>
<dbReference type="InterPro" id="IPR036291">
    <property type="entry name" value="NAD(P)-bd_dom_sf"/>
</dbReference>
<dbReference type="PROSITE" id="PS51176">
    <property type="entry name" value="PDH_ADH"/>
    <property type="match status" value="1"/>
</dbReference>
<organism evidence="5 6">
    <name type="scientific">Salinicoccus cyprini</name>
    <dbReference type="NCBI Taxonomy" id="2493691"/>
    <lineage>
        <taxon>Bacteria</taxon>
        <taxon>Bacillati</taxon>
        <taxon>Bacillota</taxon>
        <taxon>Bacilli</taxon>
        <taxon>Bacillales</taxon>
        <taxon>Staphylococcaceae</taxon>
        <taxon>Salinicoccus</taxon>
    </lineage>
</organism>
<dbReference type="InterPro" id="IPR046826">
    <property type="entry name" value="PDH_N"/>
</dbReference>
<comment type="caution">
    <text evidence="5">The sequence shown here is derived from an EMBL/GenBank/DDBJ whole genome shotgun (WGS) entry which is preliminary data.</text>
</comment>
<dbReference type="GO" id="GO:0004665">
    <property type="term" value="F:prephenate dehydrogenase (NADP+) activity"/>
    <property type="evidence" value="ECO:0007669"/>
    <property type="project" value="InterPro"/>
</dbReference>
<dbReference type="Proteomes" id="UP000315103">
    <property type="component" value="Unassembled WGS sequence"/>
</dbReference>
<dbReference type="InterPro" id="IPR046825">
    <property type="entry name" value="PDH_C"/>
</dbReference>
<dbReference type="OrthoDB" id="9802008at2"/>
<dbReference type="AlphaFoldDB" id="A0A558AV65"/>
<dbReference type="InterPro" id="IPR008927">
    <property type="entry name" value="6-PGluconate_DH-like_C_sf"/>
</dbReference>
<proteinExistence type="inferred from homology"/>
<comment type="pathway">
    <text evidence="3">Amino-acid biosynthesis.</text>
</comment>
<dbReference type="RefSeq" id="WP_145287800.1">
    <property type="nucleotide sequence ID" value="NZ_VMSJ01000002.1"/>
</dbReference>
<dbReference type="Pfam" id="PF02153">
    <property type="entry name" value="PDH_N"/>
    <property type="match status" value="1"/>
</dbReference>
<evidence type="ECO:0000313" key="5">
    <source>
        <dbReference type="EMBL" id="TVT28151.1"/>
    </source>
</evidence>
<dbReference type="Gene3D" id="1.10.3660.10">
    <property type="entry name" value="6-phosphogluconate dehydrogenase C-terminal like domain"/>
    <property type="match status" value="1"/>
</dbReference>
<name>A0A558AV65_9STAP</name>
<dbReference type="InterPro" id="IPR050812">
    <property type="entry name" value="Preph/Arog_dehydrog"/>
</dbReference>
<dbReference type="PANTHER" id="PTHR21363:SF0">
    <property type="entry name" value="PREPHENATE DEHYDROGENASE [NADP(+)]"/>
    <property type="match status" value="1"/>
</dbReference>
<dbReference type="SUPFAM" id="SSF48179">
    <property type="entry name" value="6-phosphogluconate dehydrogenase C-terminal domain-like"/>
    <property type="match status" value="1"/>
</dbReference>
<dbReference type="GO" id="GO:0008977">
    <property type="term" value="F:prephenate dehydrogenase (NAD+) activity"/>
    <property type="evidence" value="ECO:0007669"/>
    <property type="project" value="InterPro"/>
</dbReference>
<dbReference type="GO" id="GO:0006571">
    <property type="term" value="P:tyrosine biosynthetic process"/>
    <property type="evidence" value="ECO:0007669"/>
    <property type="project" value="InterPro"/>
</dbReference>
<dbReference type="GO" id="GO:0070403">
    <property type="term" value="F:NAD+ binding"/>
    <property type="evidence" value="ECO:0007669"/>
    <property type="project" value="InterPro"/>
</dbReference>
<sequence length="288" mass="32736">MNITIVGLGNIGGSFAMSLKENAAEHDVYAIDVDSNALRNAEQDGIIIKGYTEPEEILPKTDLIIFAVYPLIMKSLVEKYGPYLKDDAVLTDVTGVKRSIIGQIEPILPEHADFIFGHPMAGRENRGLKYASGEVFKGANYLFTLTDRNKESNVRMLSSLVERMGFKNISAVSPEFHDDVIGFTSQLTHVIALSLINSDDVERRTKQYTGDSYRDLTRITNINENLWPELFIMNKDYLLDHIDRFKSQMDLLKDAIEAEDIDTMQEMMVEARRRYHDLHDLELPESNE</sequence>